<sequence>MMMIMMMMMMVMVTTRSAARVSRYLHYFTEAQARKGKGTRRYLVTICRVGHIHTLSLSLSLSVSGPVRP</sequence>
<reference evidence="2" key="1">
    <citation type="submission" date="2018-01" db="EMBL/GenBank/DDBJ databases">
        <title>An insight into the sialome of Amazonian anophelines.</title>
        <authorList>
            <person name="Ribeiro J.M."/>
            <person name="Scarpassa V."/>
            <person name="Calvo E."/>
        </authorList>
    </citation>
    <scope>NUCLEOTIDE SEQUENCE</scope>
    <source>
        <tissue evidence="2">Salivary glands</tissue>
    </source>
</reference>
<name>A0A2M4CFM5_9DIPT</name>
<accession>A0A2M4CFM5</accession>
<keyword evidence="1" id="KW-0732">Signal</keyword>
<evidence type="ECO:0000313" key="2">
    <source>
        <dbReference type="EMBL" id="MBW63728.1"/>
    </source>
</evidence>
<evidence type="ECO:0000256" key="1">
    <source>
        <dbReference type="SAM" id="SignalP"/>
    </source>
</evidence>
<protein>
    <submittedName>
        <fullName evidence="2">Putative secreted protein</fullName>
    </submittedName>
</protein>
<dbReference type="EMBL" id="GGFJ01014587">
    <property type="protein sequence ID" value="MBW63728.1"/>
    <property type="molecule type" value="Transcribed_RNA"/>
</dbReference>
<dbReference type="AlphaFoldDB" id="A0A2M4CFM5"/>
<feature type="chain" id="PRO_5014779243" evidence="1">
    <location>
        <begin position="19"/>
        <end position="69"/>
    </location>
</feature>
<feature type="signal peptide" evidence="1">
    <location>
        <begin position="1"/>
        <end position="18"/>
    </location>
</feature>
<organism evidence="2">
    <name type="scientific">Anopheles marajoara</name>
    <dbReference type="NCBI Taxonomy" id="58244"/>
    <lineage>
        <taxon>Eukaryota</taxon>
        <taxon>Metazoa</taxon>
        <taxon>Ecdysozoa</taxon>
        <taxon>Arthropoda</taxon>
        <taxon>Hexapoda</taxon>
        <taxon>Insecta</taxon>
        <taxon>Pterygota</taxon>
        <taxon>Neoptera</taxon>
        <taxon>Endopterygota</taxon>
        <taxon>Diptera</taxon>
        <taxon>Nematocera</taxon>
        <taxon>Culicoidea</taxon>
        <taxon>Culicidae</taxon>
        <taxon>Anophelinae</taxon>
        <taxon>Anopheles</taxon>
    </lineage>
</organism>
<proteinExistence type="predicted"/>